<dbReference type="InterPro" id="IPR039910">
    <property type="entry name" value="D15-like"/>
</dbReference>
<dbReference type="STRING" id="1109443.G4TDX3"/>
<protein>
    <recommendedName>
        <fullName evidence="7">Bacterial surface antigen (D15) domain-containing protein</fullName>
    </recommendedName>
</protein>
<evidence type="ECO:0000313" key="8">
    <source>
        <dbReference type="EMBL" id="CCA69532.1"/>
    </source>
</evidence>
<feature type="region of interest" description="Disordered" evidence="6">
    <location>
        <begin position="1"/>
        <end position="33"/>
    </location>
</feature>
<feature type="domain" description="Bacterial surface antigen (D15)" evidence="7">
    <location>
        <begin position="188"/>
        <end position="438"/>
    </location>
</feature>
<evidence type="ECO:0000256" key="5">
    <source>
        <dbReference type="ARBA" id="ARBA00023136"/>
    </source>
</evidence>
<gene>
    <name evidence="8" type="ORF">PIIN_03471</name>
</gene>
<dbReference type="eggNOG" id="KOG2602">
    <property type="taxonomic scope" value="Eukaryota"/>
</dbReference>
<keyword evidence="3" id="KW-1134">Transmembrane beta strand</keyword>
<sequence length="468" mass="50954">MTGTQVLDDELSASPIEVRGPLQSTRSPKDGEPEDLFAERLLEWQKNRIQRQMKGEYRSQVYRLNELIGGNLSTPLRISEIQIQGANNTRPGFLARVVKPHLTNPDPCEDPTLESVLHQTRQITYALARTDLFKNIVPELQTPKDPLASIHDVDIVFKCEERGRLSLKSATEVGNGDATASANAKVRNAFGGAEDLEGSVSFGTKTRHTYRLALSAPLTGTMLTRGELSAYAVDNDYHAWASCKEGLKGVKAAVSTITALGQHEVSYQAVLRHIHSLKDEASLSTRQSAGTTLKSSLNYTFVHDTRDDAIMGHRGAYLKFNSELAGLGGDSSFAKVEGESQISRRLLKGLHASLAGRAGLLYSLDNRPSIFSDRFKLGGPMNVRSFRYNSIGPRDHGDAVGGDAYWAVGLSLIGDLPGKAHWPLKPHVYVNAGKLDNIDRGRTTIIRAAEQTGISTIGLGRTGINISV</sequence>
<dbReference type="InterPro" id="IPR000184">
    <property type="entry name" value="Bac_surfAg_D15"/>
</dbReference>
<dbReference type="InParanoid" id="G4TDX3"/>
<dbReference type="EMBL" id="CAFZ01000057">
    <property type="protein sequence ID" value="CCA69532.1"/>
    <property type="molecule type" value="Genomic_DNA"/>
</dbReference>
<evidence type="ECO:0000256" key="6">
    <source>
        <dbReference type="SAM" id="MobiDB-lite"/>
    </source>
</evidence>
<organism evidence="8 9">
    <name type="scientific">Serendipita indica (strain DSM 11827)</name>
    <name type="common">Root endophyte fungus</name>
    <name type="synonym">Piriformospora indica</name>
    <dbReference type="NCBI Taxonomy" id="1109443"/>
    <lineage>
        <taxon>Eukaryota</taxon>
        <taxon>Fungi</taxon>
        <taxon>Dikarya</taxon>
        <taxon>Basidiomycota</taxon>
        <taxon>Agaricomycotina</taxon>
        <taxon>Agaricomycetes</taxon>
        <taxon>Sebacinales</taxon>
        <taxon>Serendipitaceae</taxon>
        <taxon>Serendipita</taxon>
    </lineage>
</organism>
<comment type="subcellular location">
    <subcellularLocation>
        <location evidence="1">Mitochondrion outer membrane</location>
        <topology evidence="1">Multi-pass membrane protein</topology>
    </subcellularLocation>
</comment>
<dbReference type="PANTHER" id="PTHR12815:SF18">
    <property type="entry name" value="SORTING AND ASSEMBLY MACHINERY COMPONENT 50 HOMOLOG"/>
    <property type="match status" value="1"/>
</dbReference>
<dbReference type="Proteomes" id="UP000007148">
    <property type="component" value="Unassembled WGS sequence"/>
</dbReference>
<evidence type="ECO:0000256" key="2">
    <source>
        <dbReference type="ARBA" id="ARBA00010913"/>
    </source>
</evidence>
<dbReference type="GO" id="GO:0005741">
    <property type="term" value="C:mitochondrial outer membrane"/>
    <property type="evidence" value="ECO:0007669"/>
    <property type="project" value="UniProtKB-SubCell"/>
</dbReference>
<dbReference type="FunCoup" id="G4TDX3">
    <property type="interactions" value="416"/>
</dbReference>
<dbReference type="OrthoDB" id="1724197at2759"/>
<accession>G4TDX3</accession>
<dbReference type="GO" id="GO:0045040">
    <property type="term" value="P:protein insertion into mitochondrial outer membrane"/>
    <property type="evidence" value="ECO:0007669"/>
    <property type="project" value="TreeGrafter"/>
</dbReference>
<comment type="caution">
    <text evidence="8">The sequence shown here is derived from an EMBL/GenBank/DDBJ whole genome shotgun (WGS) entry which is preliminary data.</text>
</comment>
<reference evidence="8 9" key="1">
    <citation type="journal article" date="2011" name="PLoS Pathog.">
        <title>Endophytic Life Strategies Decoded by Genome and Transcriptome Analyses of the Mutualistic Root Symbiont Piriformospora indica.</title>
        <authorList>
            <person name="Zuccaro A."/>
            <person name="Lahrmann U."/>
            <person name="Guldener U."/>
            <person name="Langen G."/>
            <person name="Pfiffi S."/>
            <person name="Biedenkopf D."/>
            <person name="Wong P."/>
            <person name="Samans B."/>
            <person name="Grimm C."/>
            <person name="Basiewicz M."/>
            <person name="Murat C."/>
            <person name="Martin F."/>
            <person name="Kogel K.H."/>
        </authorList>
    </citation>
    <scope>NUCLEOTIDE SEQUENCE [LARGE SCALE GENOMIC DNA]</scope>
    <source>
        <strain evidence="8 9">DSM 11827</strain>
    </source>
</reference>
<dbReference type="HOGENOM" id="CLU_014798_3_1_1"/>
<dbReference type="PANTHER" id="PTHR12815">
    <property type="entry name" value="SORTING AND ASSEMBLY MACHINERY SAMM50 PROTEIN FAMILY MEMBER"/>
    <property type="match status" value="1"/>
</dbReference>
<evidence type="ECO:0000256" key="3">
    <source>
        <dbReference type="ARBA" id="ARBA00022452"/>
    </source>
</evidence>
<proteinExistence type="inferred from homology"/>
<dbReference type="AlphaFoldDB" id="G4TDX3"/>
<dbReference type="Gene3D" id="2.40.160.50">
    <property type="entry name" value="membrane protein fhac: a member of the omp85/tpsb transporter family"/>
    <property type="match status" value="1"/>
</dbReference>
<evidence type="ECO:0000256" key="4">
    <source>
        <dbReference type="ARBA" id="ARBA00022692"/>
    </source>
</evidence>
<keyword evidence="4" id="KW-0812">Transmembrane</keyword>
<dbReference type="OMA" id="SGIWRQI"/>
<dbReference type="Pfam" id="PF01103">
    <property type="entry name" value="Omp85"/>
    <property type="match status" value="1"/>
</dbReference>
<evidence type="ECO:0000256" key="1">
    <source>
        <dbReference type="ARBA" id="ARBA00004374"/>
    </source>
</evidence>
<evidence type="ECO:0000259" key="7">
    <source>
        <dbReference type="Pfam" id="PF01103"/>
    </source>
</evidence>
<keyword evidence="9" id="KW-1185">Reference proteome</keyword>
<comment type="similarity">
    <text evidence="2">Belongs to the SAM50/omp85 family.</text>
</comment>
<keyword evidence="5" id="KW-0472">Membrane</keyword>
<name>G4TDX3_SERID</name>
<evidence type="ECO:0000313" key="9">
    <source>
        <dbReference type="Proteomes" id="UP000007148"/>
    </source>
</evidence>